<gene>
    <name evidence="7" type="ORF">UO65_6183</name>
</gene>
<keyword evidence="7" id="KW-0808">Transferase</keyword>
<evidence type="ECO:0000256" key="5">
    <source>
        <dbReference type="ARBA" id="ARBA00023163"/>
    </source>
</evidence>
<keyword evidence="7" id="KW-0032">Aminotransferase</keyword>
<feature type="domain" description="HTH gntR-type" evidence="6">
    <location>
        <begin position="26"/>
        <end position="94"/>
    </location>
</feature>
<dbReference type="InterPro" id="IPR036390">
    <property type="entry name" value="WH_DNA-bd_sf"/>
</dbReference>
<evidence type="ECO:0000256" key="1">
    <source>
        <dbReference type="ARBA" id="ARBA00005384"/>
    </source>
</evidence>
<dbReference type="Pfam" id="PF00155">
    <property type="entry name" value="Aminotran_1_2"/>
    <property type="match status" value="1"/>
</dbReference>
<name>W7ID63_9PSEU</name>
<dbReference type="Proteomes" id="UP000019277">
    <property type="component" value="Unassembled WGS sequence"/>
</dbReference>
<comment type="similarity">
    <text evidence="1">In the C-terminal section; belongs to the class-I pyridoxal-phosphate-dependent aminotransferase family.</text>
</comment>
<dbReference type="InterPro" id="IPR036388">
    <property type="entry name" value="WH-like_DNA-bd_sf"/>
</dbReference>
<evidence type="ECO:0000256" key="2">
    <source>
        <dbReference type="ARBA" id="ARBA00022898"/>
    </source>
</evidence>
<accession>W7ID63</accession>
<comment type="caution">
    <text evidence="7">The sequence shown here is derived from an EMBL/GenBank/DDBJ whole genome shotgun (WGS) entry which is preliminary data.</text>
</comment>
<dbReference type="RefSeq" id="WP_411431388.1">
    <property type="nucleotide sequence ID" value="NZ_AYXG01000240.1"/>
</dbReference>
<dbReference type="SMART" id="SM00345">
    <property type="entry name" value="HTH_GNTR"/>
    <property type="match status" value="1"/>
</dbReference>
<evidence type="ECO:0000256" key="3">
    <source>
        <dbReference type="ARBA" id="ARBA00023015"/>
    </source>
</evidence>
<keyword evidence="8" id="KW-1185">Reference proteome</keyword>
<dbReference type="InterPro" id="IPR004839">
    <property type="entry name" value="Aminotransferase_I/II_large"/>
</dbReference>
<keyword evidence="3" id="KW-0805">Transcription regulation</keyword>
<dbReference type="Pfam" id="PF00392">
    <property type="entry name" value="GntR"/>
    <property type="match status" value="1"/>
</dbReference>
<keyword evidence="4" id="KW-0238">DNA-binding</keyword>
<protein>
    <submittedName>
        <fullName evidence="7">Transcriptional regulator, GntR family domain</fullName>
        <ecNumber evidence="7">2.6.1.1</ecNumber>
    </submittedName>
</protein>
<dbReference type="GO" id="GO:0004069">
    <property type="term" value="F:L-aspartate:2-oxoglutarate aminotransferase activity"/>
    <property type="evidence" value="ECO:0007669"/>
    <property type="project" value="UniProtKB-EC"/>
</dbReference>
<dbReference type="InterPro" id="IPR015424">
    <property type="entry name" value="PyrdxlP-dep_Trfase"/>
</dbReference>
<dbReference type="PATRIC" id="fig|909613.9.peg.6181"/>
<evidence type="ECO:0000313" key="7">
    <source>
        <dbReference type="EMBL" id="EWC58503.1"/>
    </source>
</evidence>
<dbReference type="EC" id="2.6.1.1" evidence="7"/>
<dbReference type="CDD" id="cd07377">
    <property type="entry name" value="WHTH_GntR"/>
    <property type="match status" value="1"/>
</dbReference>
<dbReference type="InterPro" id="IPR015421">
    <property type="entry name" value="PyrdxlP-dep_Trfase_major"/>
</dbReference>
<dbReference type="STRING" id="909613.UO65_6183"/>
<reference evidence="7 8" key="1">
    <citation type="journal article" date="2014" name="Genome Announc.">
        <title>Draft Genome Sequence of the Antitrypanosomally Active Sponge-Associated Bacterium Actinokineospora sp. Strain EG49.</title>
        <authorList>
            <person name="Harjes J."/>
            <person name="Ryu T."/>
            <person name="Abdelmohsen U.R."/>
            <person name="Moitinho-Silva L."/>
            <person name="Horn H."/>
            <person name="Ravasi T."/>
            <person name="Hentschel U."/>
        </authorList>
    </citation>
    <scope>NUCLEOTIDE SEQUENCE [LARGE SCALE GENOMIC DNA]</scope>
    <source>
        <strain evidence="7 8">EG49</strain>
    </source>
</reference>
<dbReference type="PRINTS" id="PR00035">
    <property type="entry name" value="HTHGNTR"/>
</dbReference>
<dbReference type="CDD" id="cd00609">
    <property type="entry name" value="AAT_like"/>
    <property type="match status" value="1"/>
</dbReference>
<dbReference type="InterPro" id="IPR015422">
    <property type="entry name" value="PyrdxlP-dep_Trfase_small"/>
</dbReference>
<dbReference type="SUPFAM" id="SSF46785">
    <property type="entry name" value="Winged helix' DNA-binding domain"/>
    <property type="match status" value="1"/>
</dbReference>
<dbReference type="GO" id="GO:0003677">
    <property type="term" value="F:DNA binding"/>
    <property type="evidence" value="ECO:0007669"/>
    <property type="project" value="UniProtKB-KW"/>
</dbReference>
<evidence type="ECO:0000313" key="8">
    <source>
        <dbReference type="Proteomes" id="UP000019277"/>
    </source>
</evidence>
<dbReference type="InterPro" id="IPR051446">
    <property type="entry name" value="HTH_trans_reg/aminotransferase"/>
</dbReference>
<dbReference type="Gene3D" id="1.10.10.10">
    <property type="entry name" value="Winged helix-like DNA-binding domain superfamily/Winged helix DNA-binding domain"/>
    <property type="match status" value="1"/>
</dbReference>
<dbReference type="eggNOG" id="COG1167">
    <property type="taxonomic scope" value="Bacteria"/>
</dbReference>
<dbReference type="PANTHER" id="PTHR46577:SF1">
    <property type="entry name" value="HTH-TYPE TRANSCRIPTIONAL REGULATORY PROTEIN GABR"/>
    <property type="match status" value="1"/>
</dbReference>
<dbReference type="InterPro" id="IPR000524">
    <property type="entry name" value="Tscrpt_reg_HTH_GntR"/>
</dbReference>
<dbReference type="GO" id="GO:0030170">
    <property type="term" value="F:pyridoxal phosphate binding"/>
    <property type="evidence" value="ECO:0007669"/>
    <property type="project" value="InterPro"/>
</dbReference>
<dbReference type="SUPFAM" id="SSF53383">
    <property type="entry name" value="PLP-dependent transferases"/>
    <property type="match status" value="1"/>
</dbReference>
<dbReference type="Gene3D" id="3.90.1150.10">
    <property type="entry name" value="Aspartate Aminotransferase, domain 1"/>
    <property type="match status" value="1"/>
</dbReference>
<keyword evidence="5" id="KW-0804">Transcription</keyword>
<evidence type="ECO:0000259" key="6">
    <source>
        <dbReference type="PROSITE" id="PS50949"/>
    </source>
</evidence>
<sequence length="479" mass="50721">MNAPTGRISARRLVLLLGQWRAAGSRQGSAGLAAGIRRLVLEGELPPGTTLPAERELAAALGVSRTLVAAAWEQLRADGFLRSRRGSGTWTAQPNTPTAPTALTEQPLDLARAAPAALPDILAAFDRVRDRFAVELGGHGYHEVGHPLLRARLAERFTARGLPTDPDQVLVTNGSHHALALALRALTGPGDRVLVEQPTYPNAIDAIRAAHAVPVPVPMPEAGWDLAGLAATTRQAAPRLAYLVVDFHNPTGRRLDAPGRERLAAVLRRTRTPTVVDETLVELDLDGDPADGPPPMAVFAPNQVITVGSASKSHWGGLRLGWVRAPAEVVHRLVAARYAFDLGSPVFEQLVLAELYADPEPLLAARRAQIRTQRGALVDALREHCPSWGFEVPAGGQSLWCALPAPISTRIAVEAQRVGVRVAPGSRFGVHGGLERWLRLPYTLAPPALVEAVRRLAVVAGEVGGETAPGAGAGLVPVA</sequence>
<dbReference type="PANTHER" id="PTHR46577">
    <property type="entry name" value="HTH-TYPE TRANSCRIPTIONAL REGULATORY PROTEIN GABR"/>
    <property type="match status" value="1"/>
</dbReference>
<evidence type="ECO:0000256" key="4">
    <source>
        <dbReference type="ARBA" id="ARBA00023125"/>
    </source>
</evidence>
<keyword evidence="2" id="KW-0663">Pyridoxal phosphate</keyword>
<organism evidence="7 8">
    <name type="scientific">Actinokineospora spheciospongiae</name>
    <dbReference type="NCBI Taxonomy" id="909613"/>
    <lineage>
        <taxon>Bacteria</taxon>
        <taxon>Bacillati</taxon>
        <taxon>Actinomycetota</taxon>
        <taxon>Actinomycetes</taxon>
        <taxon>Pseudonocardiales</taxon>
        <taxon>Pseudonocardiaceae</taxon>
        <taxon>Actinokineospora</taxon>
    </lineage>
</organism>
<proteinExistence type="inferred from homology"/>
<dbReference type="Gene3D" id="3.40.640.10">
    <property type="entry name" value="Type I PLP-dependent aspartate aminotransferase-like (Major domain)"/>
    <property type="match status" value="1"/>
</dbReference>
<dbReference type="EMBL" id="AYXG01000240">
    <property type="protein sequence ID" value="EWC58503.1"/>
    <property type="molecule type" value="Genomic_DNA"/>
</dbReference>
<dbReference type="AlphaFoldDB" id="W7ID63"/>
<dbReference type="PROSITE" id="PS50949">
    <property type="entry name" value="HTH_GNTR"/>
    <property type="match status" value="1"/>
</dbReference>
<dbReference type="GO" id="GO:0003700">
    <property type="term" value="F:DNA-binding transcription factor activity"/>
    <property type="evidence" value="ECO:0007669"/>
    <property type="project" value="InterPro"/>
</dbReference>